<feature type="domain" description="ABC transporter" evidence="6">
    <location>
        <begin position="19"/>
        <end position="252"/>
    </location>
</feature>
<keyword evidence="5" id="KW-0029">Amino-acid transport</keyword>
<dbReference type="PANTHER" id="PTHR43820">
    <property type="entry name" value="HIGH-AFFINITY BRANCHED-CHAIN AMINO ACID TRANSPORT ATP-BINDING PROTEIN LIVF"/>
    <property type="match status" value="1"/>
</dbReference>
<dbReference type="GO" id="GO:0016887">
    <property type="term" value="F:ATP hydrolysis activity"/>
    <property type="evidence" value="ECO:0007669"/>
    <property type="project" value="InterPro"/>
</dbReference>
<dbReference type="InterPro" id="IPR052156">
    <property type="entry name" value="BCAA_Transport_ATP-bd_LivF"/>
</dbReference>
<dbReference type="SUPFAM" id="SSF52540">
    <property type="entry name" value="P-loop containing nucleoside triphosphate hydrolases"/>
    <property type="match status" value="1"/>
</dbReference>
<dbReference type="GO" id="GO:0015658">
    <property type="term" value="F:branched-chain amino acid transmembrane transporter activity"/>
    <property type="evidence" value="ECO:0007669"/>
    <property type="project" value="TreeGrafter"/>
</dbReference>
<dbReference type="GO" id="GO:0015807">
    <property type="term" value="P:L-amino acid transport"/>
    <property type="evidence" value="ECO:0007669"/>
    <property type="project" value="TreeGrafter"/>
</dbReference>
<keyword evidence="8" id="KW-1185">Reference proteome</keyword>
<organism evidence="7 8">
    <name type="scientific">Deinococcus soli</name>
    <name type="common">ex Cha et al. 2016</name>
    <dbReference type="NCBI Taxonomy" id="1309411"/>
    <lineage>
        <taxon>Bacteria</taxon>
        <taxon>Thermotogati</taxon>
        <taxon>Deinococcota</taxon>
        <taxon>Deinococci</taxon>
        <taxon>Deinococcales</taxon>
        <taxon>Deinococcaceae</taxon>
        <taxon>Deinococcus</taxon>
    </lineage>
</organism>
<proteinExistence type="inferred from homology"/>
<dbReference type="OrthoDB" id="9805130at2"/>
<dbReference type="Gene3D" id="3.40.50.300">
    <property type="entry name" value="P-loop containing nucleotide triphosphate hydrolases"/>
    <property type="match status" value="1"/>
</dbReference>
<evidence type="ECO:0000259" key="6">
    <source>
        <dbReference type="PROSITE" id="PS50893"/>
    </source>
</evidence>
<evidence type="ECO:0000256" key="3">
    <source>
        <dbReference type="ARBA" id="ARBA00022741"/>
    </source>
</evidence>
<accession>A0A0F7JL31</accession>
<comment type="similarity">
    <text evidence="1">Belongs to the ABC transporter superfamily.</text>
</comment>
<dbReference type="CDD" id="cd03224">
    <property type="entry name" value="ABC_TM1139_LivF_branched"/>
    <property type="match status" value="1"/>
</dbReference>
<evidence type="ECO:0000256" key="4">
    <source>
        <dbReference type="ARBA" id="ARBA00022840"/>
    </source>
</evidence>
<dbReference type="InterPro" id="IPR003439">
    <property type="entry name" value="ABC_transporter-like_ATP-bd"/>
</dbReference>
<gene>
    <name evidence="7" type="primary">livF</name>
    <name evidence="7" type="ORF">SY84_03570</name>
</gene>
<evidence type="ECO:0000256" key="1">
    <source>
        <dbReference type="ARBA" id="ARBA00005417"/>
    </source>
</evidence>
<dbReference type="PROSITE" id="PS50893">
    <property type="entry name" value="ABC_TRANSPORTER_2"/>
    <property type="match status" value="1"/>
</dbReference>
<evidence type="ECO:0000313" key="7">
    <source>
        <dbReference type="EMBL" id="AKH16282.1"/>
    </source>
</evidence>
<dbReference type="RefSeq" id="WP_046842857.1">
    <property type="nucleotide sequence ID" value="NZ_BMHJ01000001.1"/>
</dbReference>
<dbReference type="PROSITE" id="PS00211">
    <property type="entry name" value="ABC_TRANSPORTER_1"/>
    <property type="match status" value="1"/>
</dbReference>
<dbReference type="InterPro" id="IPR003593">
    <property type="entry name" value="AAA+_ATPase"/>
</dbReference>
<dbReference type="PANTHER" id="PTHR43820:SF4">
    <property type="entry name" value="HIGH-AFFINITY BRANCHED-CHAIN AMINO ACID TRANSPORT ATP-BINDING PROTEIN LIVF"/>
    <property type="match status" value="1"/>
</dbReference>
<dbReference type="Proteomes" id="UP000034024">
    <property type="component" value="Chromosome"/>
</dbReference>
<evidence type="ECO:0000313" key="8">
    <source>
        <dbReference type="Proteomes" id="UP000034024"/>
    </source>
</evidence>
<dbReference type="KEGG" id="dch:SY84_03570"/>
<dbReference type="AlphaFoldDB" id="A0A0F7JL31"/>
<evidence type="ECO:0000256" key="5">
    <source>
        <dbReference type="ARBA" id="ARBA00022970"/>
    </source>
</evidence>
<keyword evidence="2" id="KW-0813">Transport</keyword>
<dbReference type="PATRIC" id="fig|1309411.5.peg.740"/>
<dbReference type="GO" id="GO:0005524">
    <property type="term" value="F:ATP binding"/>
    <property type="evidence" value="ECO:0007669"/>
    <property type="project" value="UniProtKB-KW"/>
</dbReference>
<sequence length="252" mass="26106">MTDTLNRTAPAANDVGQELRIEGLAAGYGKVQVLWDVSLHAAPGEFVAVIGANGAGKTTTLRAVSGVVKPSAGRITLGGVDITRAEPSRVVALGLGHVPEGRELFPHMTVRENLDLGAAMSAAARARAAETLGEVYALFPRLQERAGQLAGTLSGGEQQMVAVGRALMACPSVLVVDEPSLGLSPLMTQTVFEALKAVNAQGVTVVLVEQNVNLSLKLAHRAYVLENGQVVKEGTGAALLADPAVREAYLAL</sequence>
<protein>
    <submittedName>
        <fullName evidence="7">Leucine/isoleucine/valine transporter ATP-binding subunit</fullName>
    </submittedName>
</protein>
<dbReference type="SMART" id="SM00382">
    <property type="entry name" value="AAA"/>
    <property type="match status" value="1"/>
</dbReference>
<keyword evidence="3" id="KW-0547">Nucleotide-binding</keyword>
<keyword evidence="4 7" id="KW-0067">ATP-binding</keyword>
<dbReference type="InterPro" id="IPR027417">
    <property type="entry name" value="P-loop_NTPase"/>
</dbReference>
<dbReference type="Pfam" id="PF00005">
    <property type="entry name" value="ABC_tran"/>
    <property type="match status" value="1"/>
</dbReference>
<dbReference type="EMBL" id="CP011389">
    <property type="protein sequence ID" value="AKH16282.1"/>
    <property type="molecule type" value="Genomic_DNA"/>
</dbReference>
<evidence type="ECO:0000256" key="2">
    <source>
        <dbReference type="ARBA" id="ARBA00022448"/>
    </source>
</evidence>
<reference evidence="7 8" key="1">
    <citation type="submission" date="2015-01" db="EMBL/GenBank/DDBJ databases">
        <title>Deinococcus soli/N5/whole genome sequencing.</title>
        <authorList>
            <person name="Kim M.K."/>
            <person name="Srinivasan S."/>
            <person name="Lee J.-J."/>
        </authorList>
    </citation>
    <scope>NUCLEOTIDE SEQUENCE [LARGE SCALE GENOMIC DNA]</scope>
    <source>
        <strain evidence="7 8">N5</strain>
    </source>
</reference>
<dbReference type="InterPro" id="IPR017871">
    <property type="entry name" value="ABC_transporter-like_CS"/>
</dbReference>
<name>A0A0F7JL31_9DEIO</name>